<evidence type="ECO:0000256" key="1">
    <source>
        <dbReference type="ARBA" id="ARBA00022649"/>
    </source>
</evidence>
<sequence>MKRFGVEWAQPASKDLENIIDYISQDNIDTAITIFEKIKSKCSALN</sequence>
<evidence type="ECO:0000313" key="3">
    <source>
        <dbReference type="Proteomes" id="UP001197609"/>
    </source>
</evidence>
<protein>
    <submittedName>
        <fullName evidence="2">Type II toxin-antitoxin system RelE/ParE family toxin</fullName>
    </submittedName>
</protein>
<dbReference type="Gene3D" id="3.30.2310.20">
    <property type="entry name" value="RelE-like"/>
    <property type="match status" value="1"/>
</dbReference>
<keyword evidence="1" id="KW-1277">Toxin-antitoxin system</keyword>
<dbReference type="InterPro" id="IPR035093">
    <property type="entry name" value="RelE/ParE_toxin_dom_sf"/>
</dbReference>
<dbReference type="Pfam" id="PF05016">
    <property type="entry name" value="ParE_toxin"/>
    <property type="match status" value="1"/>
</dbReference>
<evidence type="ECO:0000313" key="2">
    <source>
        <dbReference type="EMBL" id="MBZ0159568.1"/>
    </source>
</evidence>
<reference evidence="2 3" key="1">
    <citation type="journal article" date="2021" name="bioRxiv">
        <title>Unraveling nitrogen, sulfur and carbon metabolic pathways and microbial community transcriptional responses to substrate deprivation and toxicity stresses in a bioreactor mimicking anoxic brackish coastal sediment conditions.</title>
        <authorList>
            <person name="Martins P.D."/>
            <person name="Echeveste M.J."/>
            <person name="Arshad A."/>
            <person name="Kurth J."/>
            <person name="Ouboter H."/>
            <person name="Jetten M.S.M."/>
            <person name="Welte C.U."/>
        </authorList>
    </citation>
    <scope>NUCLEOTIDE SEQUENCE [LARGE SCALE GENOMIC DNA]</scope>
    <source>
        <strain evidence="2">MAG_38</strain>
    </source>
</reference>
<accession>A0AAJ1EI83</accession>
<comment type="caution">
    <text evidence="2">The sequence shown here is derived from an EMBL/GenBank/DDBJ whole genome shotgun (WGS) entry which is preliminary data.</text>
</comment>
<proteinExistence type="predicted"/>
<gene>
    <name evidence="2" type="ORF">K8G79_05465</name>
</gene>
<organism evidence="2 3">
    <name type="scientific">Candidatus Methylomirabilis tolerans</name>
    <dbReference type="NCBI Taxonomy" id="3123416"/>
    <lineage>
        <taxon>Bacteria</taxon>
        <taxon>Candidatus Methylomirabilota</taxon>
        <taxon>Candidatus Methylomirabilia</taxon>
        <taxon>Candidatus Methylomirabilales</taxon>
        <taxon>Candidatus Methylomirabilaceae</taxon>
        <taxon>Candidatus Methylomirabilis</taxon>
    </lineage>
</organism>
<feature type="non-terminal residue" evidence="2">
    <location>
        <position position="46"/>
    </location>
</feature>
<dbReference type="InterPro" id="IPR007712">
    <property type="entry name" value="RelE/ParE_toxin"/>
</dbReference>
<dbReference type="AlphaFoldDB" id="A0AAJ1EI83"/>
<dbReference type="EMBL" id="JAIOIU010000063">
    <property type="protein sequence ID" value="MBZ0159568.1"/>
    <property type="molecule type" value="Genomic_DNA"/>
</dbReference>
<dbReference type="Proteomes" id="UP001197609">
    <property type="component" value="Unassembled WGS sequence"/>
</dbReference>
<name>A0AAJ1EI83_9BACT</name>